<keyword evidence="9 13" id="KW-0472">Membrane</keyword>
<organism evidence="15 16">
    <name type="scientific">Fasciola hepatica</name>
    <name type="common">Liver fluke</name>
    <dbReference type="NCBI Taxonomy" id="6192"/>
    <lineage>
        <taxon>Eukaryota</taxon>
        <taxon>Metazoa</taxon>
        <taxon>Spiralia</taxon>
        <taxon>Lophotrochozoa</taxon>
        <taxon>Platyhelminthes</taxon>
        <taxon>Trematoda</taxon>
        <taxon>Digenea</taxon>
        <taxon>Plagiorchiida</taxon>
        <taxon>Echinostomata</taxon>
        <taxon>Echinostomatoidea</taxon>
        <taxon>Fasciolidae</taxon>
        <taxon>Fasciola</taxon>
    </lineage>
</organism>
<dbReference type="Proteomes" id="UP000230066">
    <property type="component" value="Unassembled WGS sequence"/>
</dbReference>
<evidence type="ECO:0000256" key="10">
    <source>
        <dbReference type="ARBA" id="ARBA00023277"/>
    </source>
</evidence>
<evidence type="ECO:0000256" key="7">
    <source>
        <dbReference type="ARBA" id="ARBA00022600"/>
    </source>
</evidence>
<evidence type="ECO:0000256" key="2">
    <source>
        <dbReference type="ARBA" id="ARBA00004342"/>
    </source>
</evidence>
<dbReference type="SUPFAM" id="SSF48208">
    <property type="entry name" value="Six-hairpin glycosidases"/>
    <property type="match status" value="1"/>
</dbReference>
<comment type="caution">
    <text evidence="15">The sequence shown here is derived from an EMBL/GenBank/DDBJ whole genome shotgun (WGS) entry which is preliminary data.</text>
</comment>
<keyword evidence="12 13" id="KW-0636">Prenylation</keyword>
<comment type="subcellular location">
    <subcellularLocation>
        <location evidence="2 13">Cell membrane</location>
        <topology evidence="2 13">Lipid-anchor</topology>
        <orientation evidence="2 13">Cytoplasmic side</orientation>
    </subcellularLocation>
</comment>
<keyword evidence="8 13" id="KW-0112">Calmodulin-binding</keyword>
<dbReference type="AlphaFoldDB" id="A0A4E0R222"/>
<evidence type="ECO:0000313" key="16">
    <source>
        <dbReference type="Proteomes" id="UP000230066"/>
    </source>
</evidence>
<evidence type="ECO:0000256" key="9">
    <source>
        <dbReference type="ARBA" id="ARBA00023136"/>
    </source>
</evidence>
<dbReference type="EMBL" id="JXXN02004965">
    <property type="protein sequence ID" value="THD20206.1"/>
    <property type="molecule type" value="Genomic_DNA"/>
</dbReference>
<dbReference type="Gene3D" id="1.50.10.10">
    <property type="match status" value="1"/>
</dbReference>
<comment type="pathway">
    <text evidence="3 13">Glycan biosynthesis; glycogen metabolism.</text>
</comment>
<evidence type="ECO:0000256" key="12">
    <source>
        <dbReference type="ARBA" id="ARBA00023289"/>
    </source>
</evidence>
<dbReference type="InterPro" id="IPR008734">
    <property type="entry name" value="PHK_A/B_su"/>
</dbReference>
<dbReference type="InterPro" id="IPR011613">
    <property type="entry name" value="GH15-like"/>
</dbReference>
<dbReference type="Pfam" id="PF00723">
    <property type="entry name" value="Glyco_hydro_15"/>
    <property type="match status" value="1"/>
</dbReference>
<evidence type="ECO:0000256" key="4">
    <source>
        <dbReference type="ARBA" id="ARBA00007128"/>
    </source>
</evidence>
<dbReference type="UniPathway" id="UPA00163"/>
<dbReference type="InterPro" id="IPR012341">
    <property type="entry name" value="6hp_glycosidase-like_sf"/>
</dbReference>
<dbReference type="PANTHER" id="PTHR10749">
    <property type="entry name" value="PHOSPHORYLASE B KINASE REGULATORY SUBUNIT"/>
    <property type="match status" value="1"/>
</dbReference>
<evidence type="ECO:0000256" key="1">
    <source>
        <dbReference type="ARBA" id="ARBA00002837"/>
    </source>
</evidence>
<dbReference type="InterPro" id="IPR008928">
    <property type="entry name" value="6-hairpin_glycosidase_sf"/>
</dbReference>
<evidence type="ECO:0000259" key="14">
    <source>
        <dbReference type="Pfam" id="PF00723"/>
    </source>
</evidence>
<dbReference type="GO" id="GO:0005886">
    <property type="term" value="C:plasma membrane"/>
    <property type="evidence" value="ECO:0007669"/>
    <property type="project" value="UniProtKB-SubCell"/>
</dbReference>
<dbReference type="FunFam" id="1.50.10.10:FF:000004">
    <property type="entry name" value="Phosphorylase b kinase regulatory subunit"/>
    <property type="match status" value="1"/>
</dbReference>
<dbReference type="PANTHER" id="PTHR10749:SF7">
    <property type="entry name" value="PHOSPHORYLASE B KINASE REGULATORY SUBUNIT ALPHA-RELATED"/>
    <property type="match status" value="1"/>
</dbReference>
<evidence type="ECO:0000313" key="15">
    <source>
        <dbReference type="EMBL" id="THD20206.1"/>
    </source>
</evidence>
<evidence type="ECO:0000256" key="8">
    <source>
        <dbReference type="ARBA" id="ARBA00022860"/>
    </source>
</evidence>
<keyword evidence="5 13" id="KW-1003">Cell membrane</keyword>
<keyword evidence="6" id="KW-0597">Phosphoprotein</keyword>
<accession>A0A4E0R222</accession>
<keyword evidence="7 13" id="KW-0321">Glycogen metabolism</keyword>
<keyword evidence="10 13" id="KW-0119">Carbohydrate metabolism</keyword>
<feature type="domain" description="GH15-like" evidence="14">
    <location>
        <begin position="4"/>
        <end position="466"/>
    </location>
</feature>
<evidence type="ECO:0000256" key="11">
    <source>
        <dbReference type="ARBA" id="ARBA00023288"/>
    </source>
</evidence>
<reference evidence="15" key="1">
    <citation type="submission" date="2019-03" db="EMBL/GenBank/DDBJ databases">
        <title>Improved annotation for the trematode Fasciola hepatica.</title>
        <authorList>
            <person name="Choi Y.-J."/>
            <person name="Martin J."/>
            <person name="Mitreva M."/>
        </authorList>
    </citation>
    <scope>NUCLEOTIDE SEQUENCE [LARGE SCALE GENOMIC DNA]</scope>
</reference>
<proteinExistence type="inferred from homology"/>
<protein>
    <recommendedName>
        <fullName evidence="13">Phosphorylase b kinase regulatory subunit</fullName>
    </recommendedName>
</protein>
<name>A0A4E0R222_FASHE</name>
<sequence>MDKKKLDYYYDLLYSTILCYQNTLTGLIPSSPNSSHAWVRDNVYASLSIWGLSLAYRKLPDVDEDRSRGYELEKCVVKLMRGILVCYMKQAEKVEKLKMNQDPRHSLHAKFDANNCKTVVGDDQWGHLQIDAVSVFLLTLAQMTASGLRIIWTREEVAFIQNLVFYIEYAYRIPDYGIWERGDKTNHGLPELNTSSVGMAKAALQALSDLDLFGADGSPLSTIHVFPDECQQCNTVLESVLPRESNSKETDAALLTILTYPGFSVTNEDLIKQTRTTVVQKLLGRYGCRRFIRDGFRTAREDSNRLYYEPWELRMFEGIECEWPMFLAWLVLDASFREDYDDADRYMQMLQDVVVRESGQACEGVNAVEKPMCRRASEVTSASTIQSVVLMPESYAVPAESIESELAKPHSQDRITKGSLPHIWGQSLYILSNIIYEGLLLPGEIDPLGRHLLTEPKPDLSVQVVLVAEDDDMKSYLQDLQIEVQTFDEIYNEAGIHIYPAKVLGQLYKQLGVCASLSLSGRANKEVGVLSTSQFYRLANQTMAFIPQFFDHHTFYLNLDVNFTLDCFRTCVAFLKRAWTSPGRPLLIFPVYHWFFRSDSSNTAQAHLRNTNTSYLISTIKKMATGYLNGTRSVHE</sequence>
<keyword evidence="16" id="KW-1185">Reference proteome</keyword>
<dbReference type="GO" id="GO:0005977">
    <property type="term" value="P:glycogen metabolic process"/>
    <property type="evidence" value="ECO:0007669"/>
    <property type="project" value="UniProtKB-UniPathway"/>
</dbReference>
<comment type="function">
    <text evidence="1">Phosphorylase b kinase catalyzes the phosphorylation of serine in certain substrates, including troponin I. The alpha chain may bind calmodulin.</text>
</comment>
<evidence type="ECO:0000256" key="3">
    <source>
        <dbReference type="ARBA" id="ARBA00005131"/>
    </source>
</evidence>
<evidence type="ECO:0000256" key="5">
    <source>
        <dbReference type="ARBA" id="ARBA00022475"/>
    </source>
</evidence>
<keyword evidence="11 13" id="KW-0449">Lipoprotein</keyword>
<gene>
    <name evidence="15" type="ORF">D915_008606</name>
</gene>
<comment type="similarity">
    <text evidence="4 13">Belongs to the phosphorylase b kinase regulatory chain family.</text>
</comment>
<evidence type="ECO:0000256" key="6">
    <source>
        <dbReference type="ARBA" id="ARBA00022553"/>
    </source>
</evidence>
<dbReference type="GO" id="GO:0005964">
    <property type="term" value="C:phosphorylase kinase complex"/>
    <property type="evidence" value="ECO:0007669"/>
    <property type="project" value="TreeGrafter"/>
</dbReference>
<evidence type="ECO:0000256" key="13">
    <source>
        <dbReference type="RuleBase" id="RU364123"/>
    </source>
</evidence>
<dbReference type="GO" id="GO:0005516">
    <property type="term" value="F:calmodulin binding"/>
    <property type="evidence" value="ECO:0007669"/>
    <property type="project" value="UniProtKB-KW"/>
</dbReference>